<name>A0A1F7RUZ9_9BACT</name>
<sequence length="130" mass="14693">MEVKKMVVVVDDESDTRTYLYELLSSEGYEVTTAADAFEALKVIAKSKPDLVITDVRMPNMEGMELLTKIKNVSPETRVILLTAYGDCQQYLEAVGKGAEDLVLKPIKNKELVRIVRRIFEQISLTKPQK</sequence>
<dbReference type="PROSITE" id="PS50110">
    <property type="entry name" value="RESPONSE_REGULATORY"/>
    <property type="match status" value="1"/>
</dbReference>
<dbReference type="Gene3D" id="3.40.50.2300">
    <property type="match status" value="1"/>
</dbReference>
<evidence type="ECO:0000256" key="2">
    <source>
        <dbReference type="ARBA" id="ARBA00023015"/>
    </source>
</evidence>
<gene>
    <name evidence="6" type="ORF">A2W05_11680</name>
</gene>
<comment type="caution">
    <text evidence="6">The sequence shown here is derived from an EMBL/GenBank/DDBJ whole genome shotgun (WGS) entry which is preliminary data.</text>
</comment>
<evidence type="ECO:0000259" key="5">
    <source>
        <dbReference type="PROSITE" id="PS50110"/>
    </source>
</evidence>
<accession>A0A1F7RUZ9</accession>
<dbReference type="InterPro" id="IPR050595">
    <property type="entry name" value="Bact_response_regulator"/>
</dbReference>
<evidence type="ECO:0000256" key="1">
    <source>
        <dbReference type="ARBA" id="ARBA00022553"/>
    </source>
</evidence>
<evidence type="ECO:0000256" key="4">
    <source>
        <dbReference type="PROSITE-ProRule" id="PRU00169"/>
    </source>
</evidence>
<evidence type="ECO:0000256" key="3">
    <source>
        <dbReference type="ARBA" id="ARBA00023163"/>
    </source>
</evidence>
<dbReference type="PANTHER" id="PTHR44591:SF3">
    <property type="entry name" value="RESPONSE REGULATORY DOMAIN-CONTAINING PROTEIN"/>
    <property type="match status" value="1"/>
</dbReference>
<keyword evidence="1 4" id="KW-0597">Phosphoprotein</keyword>
<dbReference type="Pfam" id="PF00072">
    <property type="entry name" value="Response_reg"/>
    <property type="match status" value="1"/>
</dbReference>
<dbReference type="SMART" id="SM00448">
    <property type="entry name" value="REC"/>
    <property type="match status" value="1"/>
</dbReference>
<evidence type="ECO:0000313" key="6">
    <source>
        <dbReference type="EMBL" id="OGL45372.1"/>
    </source>
</evidence>
<protein>
    <recommendedName>
        <fullName evidence="5">Response regulatory domain-containing protein</fullName>
    </recommendedName>
</protein>
<dbReference type="FunFam" id="3.40.50.2300:FF:000018">
    <property type="entry name" value="DNA-binding transcriptional regulator NtrC"/>
    <property type="match status" value="1"/>
</dbReference>
<feature type="domain" description="Response regulatory" evidence="5">
    <location>
        <begin position="6"/>
        <end position="120"/>
    </location>
</feature>
<dbReference type="Proteomes" id="UP000178797">
    <property type="component" value="Unassembled WGS sequence"/>
</dbReference>
<dbReference type="GO" id="GO:0000160">
    <property type="term" value="P:phosphorelay signal transduction system"/>
    <property type="evidence" value="ECO:0007669"/>
    <property type="project" value="InterPro"/>
</dbReference>
<dbReference type="AlphaFoldDB" id="A0A1F7RUZ9"/>
<evidence type="ECO:0000313" key="7">
    <source>
        <dbReference type="Proteomes" id="UP000178797"/>
    </source>
</evidence>
<dbReference type="InterPro" id="IPR011006">
    <property type="entry name" value="CheY-like_superfamily"/>
</dbReference>
<reference evidence="6 7" key="1">
    <citation type="journal article" date="2016" name="Nat. Commun.">
        <title>Thousands of microbial genomes shed light on interconnected biogeochemical processes in an aquifer system.</title>
        <authorList>
            <person name="Anantharaman K."/>
            <person name="Brown C.T."/>
            <person name="Hug L.A."/>
            <person name="Sharon I."/>
            <person name="Castelle C.J."/>
            <person name="Probst A.J."/>
            <person name="Thomas B.C."/>
            <person name="Singh A."/>
            <person name="Wilkins M.J."/>
            <person name="Karaoz U."/>
            <person name="Brodie E.L."/>
            <person name="Williams K.H."/>
            <person name="Hubbard S.S."/>
            <person name="Banfield J.F."/>
        </authorList>
    </citation>
    <scope>NUCLEOTIDE SEQUENCE [LARGE SCALE GENOMIC DNA]</scope>
</reference>
<keyword evidence="3" id="KW-0804">Transcription</keyword>
<dbReference type="InterPro" id="IPR001789">
    <property type="entry name" value="Sig_transdc_resp-reg_receiver"/>
</dbReference>
<feature type="modified residue" description="4-aspartylphosphate" evidence="4">
    <location>
        <position position="55"/>
    </location>
</feature>
<dbReference type="EMBL" id="MGDE01000140">
    <property type="protein sequence ID" value="OGL45372.1"/>
    <property type="molecule type" value="Genomic_DNA"/>
</dbReference>
<proteinExistence type="predicted"/>
<dbReference type="PANTHER" id="PTHR44591">
    <property type="entry name" value="STRESS RESPONSE REGULATOR PROTEIN 1"/>
    <property type="match status" value="1"/>
</dbReference>
<keyword evidence="2" id="KW-0805">Transcription regulation</keyword>
<organism evidence="6 7">
    <name type="scientific">Candidatus Schekmanbacteria bacterium RBG_16_38_10</name>
    <dbReference type="NCBI Taxonomy" id="1817879"/>
    <lineage>
        <taxon>Bacteria</taxon>
        <taxon>Candidatus Schekmaniibacteriota</taxon>
    </lineage>
</organism>
<dbReference type="CDD" id="cd00156">
    <property type="entry name" value="REC"/>
    <property type="match status" value="1"/>
</dbReference>
<dbReference type="SUPFAM" id="SSF52172">
    <property type="entry name" value="CheY-like"/>
    <property type="match status" value="1"/>
</dbReference>